<dbReference type="EMBL" id="KQ965742">
    <property type="protein sequence ID" value="KXS18371.1"/>
    <property type="molecule type" value="Genomic_DNA"/>
</dbReference>
<dbReference type="GO" id="GO:0006309">
    <property type="term" value="P:apoptotic DNA fragmentation"/>
    <property type="evidence" value="ECO:0007669"/>
    <property type="project" value="TreeGrafter"/>
</dbReference>
<feature type="active site" description="Proton acceptor" evidence="8">
    <location>
        <position position="196"/>
    </location>
</feature>
<dbReference type="Proteomes" id="UP000070544">
    <property type="component" value="Unassembled WGS sequence"/>
</dbReference>
<dbReference type="InterPro" id="IPR040255">
    <property type="entry name" value="Non-specific_endonuclease"/>
</dbReference>
<feature type="region of interest" description="Disordered" evidence="11">
    <location>
        <begin position="144"/>
        <end position="171"/>
    </location>
</feature>
<dbReference type="InterPro" id="IPR001604">
    <property type="entry name" value="Endo_G_ENPP1-like_dom"/>
</dbReference>
<feature type="region of interest" description="Disordered" evidence="11">
    <location>
        <begin position="32"/>
        <end position="72"/>
    </location>
</feature>
<gene>
    <name evidence="14" type="ORF">M427DRAFT_67801</name>
</gene>
<feature type="compositionally biased region" description="Polar residues" evidence="11">
    <location>
        <begin position="51"/>
        <end position="72"/>
    </location>
</feature>
<dbReference type="GO" id="GO:0046872">
    <property type="term" value="F:metal ion binding"/>
    <property type="evidence" value="ECO:0007669"/>
    <property type="project" value="UniProtKB-KW"/>
</dbReference>
<evidence type="ECO:0000256" key="5">
    <source>
        <dbReference type="ARBA" id="ARBA00022759"/>
    </source>
</evidence>
<evidence type="ECO:0000313" key="15">
    <source>
        <dbReference type="Proteomes" id="UP000070544"/>
    </source>
</evidence>
<evidence type="ECO:0000256" key="2">
    <source>
        <dbReference type="ARBA" id="ARBA00010052"/>
    </source>
</evidence>
<dbReference type="GO" id="GO:0005634">
    <property type="term" value="C:nucleus"/>
    <property type="evidence" value="ECO:0007669"/>
    <property type="project" value="TreeGrafter"/>
</dbReference>
<feature type="domain" description="ENPP1-3/EXOG-like endonuclease/phosphodiesterase" evidence="12">
    <location>
        <begin position="107"/>
        <end position="320"/>
    </location>
</feature>
<dbReference type="EC" id="3.1.30.-" evidence="10"/>
<keyword evidence="3 10" id="KW-0540">Nuclease</keyword>
<dbReference type="OrthoDB" id="5418055at2759"/>
<dbReference type="GO" id="GO:0004521">
    <property type="term" value="F:RNA endonuclease activity"/>
    <property type="evidence" value="ECO:0007669"/>
    <property type="project" value="TreeGrafter"/>
</dbReference>
<dbReference type="SMART" id="SM00477">
    <property type="entry name" value="NUC"/>
    <property type="match status" value="1"/>
</dbReference>
<dbReference type="Gene3D" id="3.40.570.10">
    <property type="entry name" value="Extracellular Endonuclease, subunit A"/>
    <property type="match status" value="1"/>
</dbReference>
<keyword evidence="5 10" id="KW-0255">Endonuclease</keyword>
<evidence type="ECO:0000259" key="13">
    <source>
        <dbReference type="SMART" id="SM00892"/>
    </source>
</evidence>
<dbReference type="SUPFAM" id="SSF54060">
    <property type="entry name" value="His-Me finger endonucleases"/>
    <property type="match status" value="1"/>
</dbReference>
<feature type="compositionally biased region" description="Acidic residues" evidence="11">
    <location>
        <begin position="147"/>
        <end position="156"/>
    </location>
</feature>
<proteinExistence type="inferred from homology"/>
<evidence type="ECO:0000256" key="10">
    <source>
        <dbReference type="RuleBase" id="RU366055"/>
    </source>
</evidence>
<evidence type="ECO:0000259" key="12">
    <source>
        <dbReference type="SMART" id="SM00477"/>
    </source>
</evidence>
<dbReference type="PANTHER" id="PTHR13966">
    <property type="entry name" value="ENDONUCLEASE RELATED"/>
    <property type="match status" value="1"/>
</dbReference>
<dbReference type="InterPro" id="IPR020821">
    <property type="entry name" value="ENPP1-3/EXOG-like_nuc-like"/>
</dbReference>
<organism evidence="14 15">
    <name type="scientific">Gonapodya prolifera (strain JEL478)</name>
    <name type="common">Monoblepharis prolifera</name>
    <dbReference type="NCBI Taxonomy" id="1344416"/>
    <lineage>
        <taxon>Eukaryota</taxon>
        <taxon>Fungi</taxon>
        <taxon>Fungi incertae sedis</taxon>
        <taxon>Chytridiomycota</taxon>
        <taxon>Chytridiomycota incertae sedis</taxon>
        <taxon>Monoblepharidomycetes</taxon>
        <taxon>Monoblepharidales</taxon>
        <taxon>Gonapodyaceae</taxon>
        <taxon>Gonapodya</taxon>
    </lineage>
</organism>
<dbReference type="InterPro" id="IPR044925">
    <property type="entry name" value="His-Me_finger_sf"/>
</dbReference>
<evidence type="ECO:0000256" key="7">
    <source>
        <dbReference type="ARBA" id="ARBA00022842"/>
    </source>
</evidence>
<comment type="similarity">
    <text evidence="2 10">Belongs to the DNA/RNA non-specific endonuclease family.</text>
</comment>
<dbReference type="STRING" id="1344416.A0A139ANN8"/>
<evidence type="ECO:0000256" key="11">
    <source>
        <dbReference type="SAM" id="MobiDB-lite"/>
    </source>
</evidence>
<protein>
    <recommendedName>
        <fullName evidence="10">Endonuclease</fullName>
        <ecNumber evidence="10">3.1.30.-</ecNumber>
    </recommendedName>
</protein>
<evidence type="ECO:0000256" key="3">
    <source>
        <dbReference type="ARBA" id="ARBA00022722"/>
    </source>
</evidence>
<dbReference type="AlphaFoldDB" id="A0A139ANN8"/>
<feature type="binding site" evidence="9">
    <location>
        <position position="238"/>
    </location>
    <ligand>
        <name>Mg(2+)</name>
        <dbReference type="ChEBI" id="CHEBI:18420"/>
        <note>catalytic</note>
    </ligand>
</feature>
<comment type="cofactor">
    <cofactor evidence="1 10">
        <name>Mg(2+)</name>
        <dbReference type="ChEBI" id="CHEBI:18420"/>
    </cofactor>
</comment>
<keyword evidence="6 10" id="KW-0378">Hydrolase</keyword>
<evidence type="ECO:0000256" key="9">
    <source>
        <dbReference type="PIRSR" id="PIRSR640255-2"/>
    </source>
</evidence>
<dbReference type="SMART" id="SM00892">
    <property type="entry name" value="Endonuclease_NS"/>
    <property type="match status" value="1"/>
</dbReference>
<sequence>MAGNATMAFIFAAGIATGLGLATIGGGISTSKTSGQVSPPSHNPSIPALSVSDSSTPNRPSTLTATSPSNTRHSFAIAANPADPIANADRILVHGAPSSPVEPVLPKSAYVVAYNKRTGNPLWVAQRFSKVTPLLEVPELPATVSDDTSEVGDQEEGTGQLRPATRGHTFRSDPLLPQLFRVSPSSYTSSGFDRGHMVPRADVANAAVGAGFSPVETAKCVEETYLMTNISPQYPSFNRHIWSRLESFVRRAASTYSDLVVITGPAWVPIWHVDKKKWRIEYEVMAPPPNVSDSSGALNSTAPPTNTVTCHVFSFHISQTTRPVPLLMITGSLFKNWNAQLDCDCSPMSVTLRERIASPQLNSVKED</sequence>
<dbReference type="InterPro" id="IPR044929">
    <property type="entry name" value="DNA/RNA_non-sp_Endonuclease_sf"/>
</dbReference>
<evidence type="ECO:0000256" key="4">
    <source>
        <dbReference type="ARBA" id="ARBA00022723"/>
    </source>
</evidence>
<dbReference type="GO" id="GO:0003676">
    <property type="term" value="F:nucleic acid binding"/>
    <property type="evidence" value="ECO:0007669"/>
    <property type="project" value="InterPro"/>
</dbReference>
<dbReference type="GO" id="GO:0000014">
    <property type="term" value="F:single-stranded DNA endodeoxyribonuclease activity"/>
    <property type="evidence" value="ECO:0007669"/>
    <property type="project" value="TreeGrafter"/>
</dbReference>
<dbReference type="PANTHER" id="PTHR13966:SF5">
    <property type="entry name" value="ENDONUCLEASE G, MITOCHONDRIAL"/>
    <property type="match status" value="1"/>
</dbReference>
<evidence type="ECO:0000256" key="6">
    <source>
        <dbReference type="ARBA" id="ARBA00022801"/>
    </source>
</evidence>
<dbReference type="InterPro" id="IPR018524">
    <property type="entry name" value="DNA/RNA_endonuclease_AS"/>
</dbReference>
<keyword evidence="7" id="KW-0460">Magnesium</keyword>
<evidence type="ECO:0000256" key="8">
    <source>
        <dbReference type="PIRSR" id="PIRSR640255-1"/>
    </source>
</evidence>
<evidence type="ECO:0000256" key="1">
    <source>
        <dbReference type="ARBA" id="ARBA00001946"/>
    </source>
</evidence>
<dbReference type="PROSITE" id="PS01070">
    <property type="entry name" value="NUCLEASE_NON_SPEC"/>
    <property type="match status" value="1"/>
</dbReference>
<keyword evidence="15" id="KW-1185">Reference proteome</keyword>
<keyword evidence="4 9" id="KW-0479">Metal-binding</keyword>
<dbReference type="Pfam" id="PF01223">
    <property type="entry name" value="Endonuclease_NS"/>
    <property type="match status" value="1"/>
</dbReference>
<accession>A0A139ANN8</accession>
<dbReference type="GO" id="GO:0005743">
    <property type="term" value="C:mitochondrial inner membrane"/>
    <property type="evidence" value="ECO:0007669"/>
    <property type="project" value="TreeGrafter"/>
</dbReference>
<feature type="domain" description="DNA/RNA non-specific endonuclease/pyrophosphatase/phosphodiesterase" evidence="13">
    <location>
        <begin position="106"/>
        <end position="350"/>
    </location>
</feature>
<name>A0A139ANN8_GONPJ</name>
<reference evidence="14 15" key="1">
    <citation type="journal article" date="2015" name="Genome Biol. Evol.">
        <title>Phylogenomic analyses indicate that early fungi evolved digesting cell walls of algal ancestors of land plants.</title>
        <authorList>
            <person name="Chang Y."/>
            <person name="Wang S."/>
            <person name="Sekimoto S."/>
            <person name="Aerts A.L."/>
            <person name="Choi C."/>
            <person name="Clum A."/>
            <person name="LaButti K.M."/>
            <person name="Lindquist E.A."/>
            <person name="Yee Ngan C."/>
            <person name="Ohm R.A."/>
            <person name="Salamov A.A."/>
            <person name="Grigoriev I.V."/>
            <person name="Spatafora J.W."/>
            <person name="Berbee M.L."/>
        </authorList>
    </citation>
    <scope>NUCLEOTIDE SEQUENCE [LARGE SCALE GENOMIC DNA]</scope>
    <source>
        <strain evidence="14 15">JEL478</strain>
    </source>
</reference>
<evidence type="ECO:0000313" key="14">
    <source>
        <dbReference type="EMBL" id="KXS18371.1"/>
    </source>
</evidence>